<gene>
    <name evidence="2" type="ORF">QBC35DRAFT_499216</name>
</gene>
<keyword evidence="3" id="KW-1185">Reference proteome</keyword>
<evidence type="ECO:0000256" key="1">
    <source>
        <dbReference type="SAM" id="Phobius"/>
    </source>
</evidence>
<reference evidence="2" key="2">
    <citation type="submission" date="2023-05" db="EMBL/GenBank/DDBJ databases">
        <authorList>
            <consortium name="Lawrence Berkeley National Laboratory"/>
            <person name="Steindorff A."/>
            <person name="Hensen N."/>
            <person name="Bonometti L."/>
            <person name="Westerberg I."/>
            <person name="Brannstrom I.O."/>
            <person name="Guillou S."/>
            <person name="Cros-Aarteil S."/>
            <person name="Calhoun S."/>
            <person name="Haridas S."/>
            <person name="Kuo A."/>
            <person name="Mondo S."/>
            <person name="Pangilinan J."/>
            <person name="Riley R."/>
            <person name="Labutti K."/>
            <person name="Andreopoulos B."/>
            <person name="Lipzen A."/>
            <person name="Chen C."/>
            <person name="Yanf M."/>
            <person name="Daum C."/>
            <person name="Ng V."/>
            <person name="Clum A."/>
            <person name="Ohm R."/>
            <person name="Martin F."/>
            <person name="Silar P."/>
            <person name="Natvig D."/>
            <person name="Lalanne C."/>
            <person name="Gautier V."/>
            <person name="Ament-Velasquez S.L."/>
            <person name="Kruys A."/>
            <person name="Hutchinson M.I."/>
            <person name="Powell A.J."/>
            <person name="Barry K."/>
            <person name="Miller A.N."/>
            <person name="Grigoriev I.V."/>
            <person name="Debuchy R."/>
            <person name="Gladieux P."/>
            <person name="Thoren M.H."/>
            <person name="Johannesson H."/>
        </authorList>
    </citation>
    <scope>NUCLEOTIDE SEQUENCE</scope>
    <source>
        <strain evidence="2">PSN309</strain>
    </source>
</reference>
<keyword evidence="1" id="KW-0812">Transmembrane</keyword>
<feature type="non-terminal residue" evidence="2">
    <location>
        <position position="184"/>
    </location>
</feature>
<feature type="transmembrane region" description="Helical" evidence="1">
    <location>
        <begin position="43"/>
        <end position="62"/>
    </location>
</feature>
<organism evidence="2 3">
    <name type="scientific">Podospora australis</name>
    <dbReference type="NCBI Taxonomy" id="1536484"/>
    <lineage>
        <taxon>Eukaryota</taxon>
        <taxon>Fungi</taxon>
        <taxon>Dikarya</taxon>
        <taxon>Ascomycota</taxon>
        <taxon>Pezizomycotina</taxon>
        <taxon>Sordariomycetes</taxon>
        <taxon>Sordariomycetidae</taxon>
        <taxon>Sordariales</taxon>
        <taxon>Podosporaceae</taxon>
        <taxon>Podospora</taxon>
    </lineage>
</organism>
<sequence>MVPPVNDVARDIDLAPATGPPGAPADPTFPAFPVPNLPTPSSIISFIIVFALFSFILTYIAVDFERRIWLHGNVWRSNYLRDIVDSLPYNKWKFIAVDYRLVIHPWRVWLAEKIHDYFFSTRAVASVIPRPLPPFRPDEPWEWLKEAAECSVVPGWSFLRAVDGTWQKLRATALTIAMRVLRGL</sequence>
<dbReference type="EMBL" id="MU864406">
    <property type="protein sequence ID" value="KAK4187279.1"/>
    <property type="molecule type" value="Genomic_DNA"/>
</dbReference>
<dbReference type="AlphaFoldDB" id="A0AAN6WSE4"/>
<dbReference type="Proteomes" id="UP001302126">
    <property type="component" value="Unassembled WGS sequence"/>
</dbReference>
<name>A0AAN6WSE4_9PEZI</name>
<evidence type="ECO:0000313" key="2">
    <source>
        <dbReference type="EMBL" id="KAK4187279.1"/>
    </source>
</evidence>
<evidence type="ECO:0000313" key="3">
    <source>
        <dbReference type="Proteomes" id="UP001302126"/>
    </source>
</evidence>
<comment type="caution">
    <text evidence="2">The sequence shown here is derived from an EMBL/GenBank/DDBJ whole genome shotgun (WGS) entry which is preliminary data.</text>
</comment>
<keyword evidence="1" id="KW-0472">Membrane</keyword>
<reference evidence="2" key="1">
    <citation type="journal article" date="2023" name="Mol. Phylogenet. Evol.">
        <title>Genome-scale phylogeny and comparative genomics of the fungal order Sordariales.</title>
        <authorList>
            <person name="Hensen N."/>
            <person name="Bonometti L."/>
            <person name="Westerberg I."/>
            <person name="Brannstrom I.O."/>
            <person name="Guillou S."/>
            <person name="Cros-Aarteil S."/>
            <person name="Calhoun S."/>
            <person name="Haridas S."/>
            <person name="Kuo A."/>
            <person name="Mondo S."/>
            <person name="Pangilinan J."/>
            <person name="Riley R."/>
            <person name="LaButti K."/>
            <person name="Andreopoulos B."/>
            <person name="Lipzen A."/>
            <person name="Chen C."/>
            <person name="Yan M."/>
            <person name="Daum C."/>
            <person name="Ng V."/>
            <person name="Clum A."/>
            <person name="Steindorff A."/>
            <person name="Ohm R.A."/>
            <person name="Martin F."/>
            <person name="Silar P."/>
            <person name="Natvig D.O."/>
            <person name="Lalanne C."/>
            <person name="Gautier V."/>
            <person name="Ament-Velasquez S.L."/>
            <person name="Kruys A."/>
            <person name="Hutchinson M.I."/>
            <person name="Powell A.J."/>
            <person name="Barry K."/>
            <person name="Miller A.N."/>
            <person name="Grigoriev I.V."/>
            <person name="Debuchy R."/>
            <person name="Gladieux P."/>
            <person name="Hiltunen Thoren M."/>
            <person name="Johannesson H."/>
        </authorList>
    </citation>
    <scope>NUCLEOTIDE SEQUENCE</scope>
    <source>
        <strain evidence="2">PSN309</strain>
    </source>
</reference>
<proteinExistence type="predicted"/>
<accession>A0AAN6WSE4</accession>
<keyword evidence="1" id="KW-1133">Transmembrane helix</keyword>
<protein>
    <submittedName>
        <fullName evidence="2">Uncharacterized protein</fullName>
    </submittedName>
</protein>